<proteinExistence type="inferred from homology"/>
<dbReference type="Proteomes" id="UP000759537">
    <property type="component" value="Unassembled WGS sequence"/>
</dbReference>
<feature type="compositionally biased region" description="Low complexity" evidence="10">
    <location>
        <begin position="792"/>
        <end position="803"/>
    </location>
</feature>
<dbReference type="Gene3D" id="1.10.418.10">
    <property type="entry name" value="Calponin-like domain"/>
    <property type="match status" value="1"/>
</dbReference>
<feature type="compositionally biased region" description="Low complexity" evidence="10">
    <location>
        <begin position="1221"/>
        <end position="1243"/>
    </location>
</feature>
<evidence type="ECO:0000256" key="7">
    <source>
        <dbReference type="ARBA" id="ARBA00022833"/>
    </source>
</evidence>
<feature type="compositionally biased region" description="Low complexity" evidence="10">
    <location>
        <begin position="1758"/>
        <end position="1772"/>
    </location>
</feature>
<feature type="compositionally biased region" description="Low complexity" evidence="10">
    <location>
        <begin position="289"/>
        <end position="309"/>
    </location>
</feature>
<dbReference type="CDD" id="cd20821">
    <property type="entry name" value="C1_MgcRacGAP"/>
    <property type="match status" value="1"/>
</dbReference>
<feature type="compositionally biased region" description="Low complexity" evidence="10">
    <location>
        <begin position="1870"/>
        <end position="1891"/>
    </location>
</feature>
<feature type="compositionally biased region" description="Low complexity" evidence="10">
    <location>
        <begin position="691"/>
        <end position="702"/>
    </location>
</feature>
<keyword evidence="2" id="KW-0723">Serine/threonine-protein kinase</keyword>
<keyword evidence="7" id="KW-0862">Zinc</keyword>
<feature type="compositionally biased region" description="Polar residues" evidence="10">
    <location>
        <begin position="1027"/>
        <end position="1037"/>
    </location>
</feature>
<dbReference type="InterPro" id="IPR017441">
    <property type="entry name" value="Protein_kinase_ATP_BS"/>
</dbReference>
<feature type="region of interest" description="Disordered" evidence="10">
    <location>
        <begin position="1060"/>
        <end position="1277"/>
    </location>
</feature>
<evidence type="ECO:0000256" key="8">
    <source>
        <dbReference type="ARBA" id="ARBA00022840"/>
    </source>
</evidence>
<evidence type="ECO:0000256" key="4">
    <source>
        <dbReference type="ARBA" id="ARBA00022723"/>
    </source>
</evidence>
<feature type="compositionally biased region" description="Polar residues" evidence="10">
    <location>
        <begin position="90"/>
        <end position="99"/>
    </location>
</feature>
<dbReference type="OrthoDB" id="8693905at2759"/>
<feature type="region of interest" description="Disordered" evidence="10">
    <location>
        <begin position="918"/>
        <end position="988"/>
    </location>
</feature>
<evidence type="ECO:0000256" key="2">
    <source>
        <dbReference type="ARBA" id="ARBA00022527"/>
    </source>
</evidence>
<dbReference type="SUPFAM" id="SSF56112">
    <property type="entry name" value="Protein kinase-like (PK-like)"/>
    <property type="match status" value="1"/>
</dbReference>
<dbReference type="SUPFAM" id="SSF57889">
    <property type="entry name" value="Cysteine-rich domain"/>
    <property type="match status" value="1"/>
</dbReference>
<dbReference type="SUPFAM" id="SSF47576">
    <property type="entry name" value="Calponin-homology domain, CH-domain"/>
    <property type="match status" value="1"/>
</dbReference>
<evidence type="ECO:0000256" key="9">
    <source>
        <dbReference type="PROSITE-ProRule" id="PRU10141"/>
    </source>
</evidence>
<dbReference type="CDD" id="cd06627">
    <property type="entry name" value="STKc_Cdc7_like"/>
    <property type="match status" value="1"/>
</dbReference>
<dbReference type="PROSITE" id="PS50081">
    <property type="entry name" value="ZF_DAG_PE_2"/>
    <property type="match status" value="1"/>
</dbReference>
<dbReference type="EMBL" id="WHVB01000018">
    <property type="protein sequence ID" value="KAF8473708.1"/>
    <property type="molecule type" value="Genomic_DNA"/>
</dbReference>
<feature type="domain" description="Phorbol-ester/DAG-type" evidence="13">
    <location>
        <begin position="1678"/>
        <end position="1725"/>
    </location>
</feature>
<keyword evidence="15" id="KW-1185">Reference proteome</keyword>
<comment type="caution">
    <text evidence="14">The sequence shown here is derived from an EMBL/GenBank/DDBJ whole genome shotgun (WGS) entry which is preliminary data.</text>
</comment>
<evidence type="ECO:0000313" key="15">
    <source>
        <dbReference type="Proteomes" id="UP000759537"/>
    </source>
</evidence>
<feature type="domain" description="Protein kinase" evidence="11">
    <location>
        <begin position="1329"/>
        <end position="1582"/>
    </location>
</feature>
<comment type="similarity">
    <text evidence="1">Belongs to the protein kinase superfamily. STE Ser/Thr protein kinase family. MAP kinase kinase kinase subfamily.</text>
</comment>
<feature type="compositionally biased region" description="Acidic residues" evidence="10">
    <location>
        <begin position="1164"/>
        <end position="1173"/>
    </location>
</feature>
<sequence>MAAAVVTSQVGAAVSTPPRRPSARTAVNSDSLAASAPYTTSSTSSKSPRSPSQPTFSATRSRLAHSQVTPQPSSSESAPMTFKRLLRSPFEQTIRSATRSKGKPTSPLSSSPLGNHFHSITAKDDSRGAKEGTEVKVAELVAREDGNKERTGVFKRFETKVALRRTRKVSVTESRSDAVPPPTFNQQGDGLEKDSLQYGKDQHRFRLPGFTSFVTPSLRHASLSSPAVHLSSNDSPSPSSPIPSSSSRPLIGSPAPLTPKRSSVANANSPTSRVRKSRPAPLLPPSPSTPTLDYFAPSSAPAPTTPTKPVSREPVGSSTGTLTPTSSPSRNPQQQRQQLGKRSSLGTTPLDQSPSSPLSSPSRQRSPSSPRTRSPPSSRVVTPRGLTSASTSSLNLNYPPSYSANAIRRSSLDRRSPSPALPRTSSPGSPSSRPRALSPAHQQRQRAISPPTVLMRHANGSTTSVSAASGPSNPIHREAVRAATSLLCKELLRPGQSTGLGIRESEEVEVRMRALARLERVWGKSGTSANGSVTQLSATGSGIVSTSGEERERRLFSEALRDGYVLCQLMNKLRPGSIARIDAREDGKLRMSNVTRFLASCSTNGLSPEDLFLRDDLIEATSDSLARVAKTIIALIKWADTPIQTHSRISRGSGGILKPINTSIFAKTPPPLGSPYRTGSSFSSPSRAVMSSPNLSASAHSPSPSPSPSNSPRSPLTTRNNTRQQWTSSPSPPSASGVGLPTLRSTSLEFVSSRSDVGTLASGGGAETGGYETPTRTSDRDEVPPILPPRSPLRSRPSERSLIASGAGDLPSFGKESVRVSVADSTVTTTNQSIASSSNITDMTTYSSLLDKGIGGNGRHSGLGAGASHACGKFETIRTVTTEATSFVLSEWPSMTRTEASMAAASVAAACGNDDDDIAGGGGDGGGSVLNQRRRGSLENIMRPRERKPSETVPVDLLRVVEESEEPNPSGGSGRDNVARSPVPVNGRVERIKLGQGKWPDDFLDAFQSAYAPSSPSRPIAIRKLPSRSSFTVSRSADNPRVIGHDEFADADLDAFHVSASPPSPLVPSPLVGRRPTHRARHSVDTPGLAPQSRDSSLLSFPRESSPDNAITPGGSGSGSGSNRVGLRRSSTRSSAVTAGKRNGVYVPRRSPEDCANSATGTDGAEDDGDGGDDTFVTAIPFPRAVSSSGEHVPSPSSLNAPSSSMSNSVERSSSNEHTTGSGPASASSIGSGSLQQQQAKQQPLPPRGRFQSETDGASSRRRRPRPNSYDEFGFKPQRRSRFESMANLGVASGAHASASDLMARDATEGSVSRKTLVVREEGKPPTHFQLGNCIGRGQFGSVYRALNLNTGQMVAVKRIGLDGLKEEEISQLMREVDLVKRLTHPSIVKYEGMARDENALSIVLEYAENGSLGQTLKAFGKLNEKLVASYVVKILEGLDYLHQSDVVHCDLKAANILTTKTGNVKLTDFGVSLNLRAMEREIKDVAGTPNWMAPEVIELKGASTKSDIWSLGCTVIELLTGRPPYGDIANAMTVMFRIVEDDCPPIPERFSDPLVAFLKECFHKDPAQRPSAEELFEHDWLKSHWGLNKDLRPQDSIPFLRRVSADLQKNDAARHLIANLDQVDASPSPVSEFARGGVGADDVVLSSSPGHVSFASASPGSIPEVPQAEPDLFEMREHTFVKTTFSKPVSCRVCMDPVKKGAVLCSHCSLIAHSKCAGRAPPTCDLRSKLLMHAHFAERGSSPADLFTRLPPPALASASASDGFGASSSRGSLDRERTNSPQLQPSPLAMASQSPPTPTSMHPPITHKVLSPFKRSRISLSPDPTHSNSSISLAGATHQPIKSFLSEGNVIRRKLSIILTRQREPQQPRPLSISSISSSISPQDSQQSNSLRSLQTAAESISSRAARVDTSISAGTGPSSNTDPAPAPAPAPSLRPPPASAAVTAAAAALRRASVYSSSDASSPAAQTSSKAPVTSTVVAAQDTQGTRRARGQTLSSSKASSRNCAIQ</sequence>
<dbReference type="InterPro" id="IPR008271">
    <property type="entry name" value="Ser/Thr_kinase_AS"/>
</dbReference>
<dbReference type="Gene3D" id="3.30.60.20">
    <property type="match status" value="1"/>
</dbReference>
<dbReference type="GO" id="GO:0005524">
    <property type="term" value="F:ATP binding"/>
    <property type="evidence" value="ECO:0007669"/>
    <property type="project" value="UniProtKB-UniRule"/>
</dbReference>
<feature type="compositionally biased region" description="Polar residues" evidence="10">
    <location>
        <begin position="677"/>
        <end position="686"/>
    </location>
</feature>
<evidence type="ECO:0000256" key="5">
    <source>
        <dbReference type="ARBA" id="ARBA00022741"/>
    </source>
</evidence>
<feature type="region of interest" description="Disordered" evidence="10">
    <location>
        <begin position="1010"/>
        <end position="1042"/>
    </location>
</feature>
<evidence type="ECO:0000256" key="10">
    <source>
        <dbReference type="SAM" id="MobiDB-lite"/>
    </source>
</evidence>
<gene>
    <name evidence="14" type="ORF">DFH94DRAFT_806893</name>
</gene>
<dbReference type="InterPro" id="IPR046349">
    <property type="entry name" value="C1-like_sf"/>
</dbReference>
<feature type="compositionally biased region" description="Low complexity" evidence="10">
    <location>
        <begin position="1186"/>
        <end position="1213"/>
    </location>
</feature>
<dbReference type="InterPro" id="IPR036872">
    <property type="entry name" value="CH_dom_sf"/>
</dbReference>
<dbReference type="PANTHER" id="PTHR11584:SF369">
    <property type="entry name" value="MITOGEN-ACTIVATED PROTEIN KINASE KINASE KINASE 19-RELATED"/>
    <property type="match status" value="1"/>
</dbReference>
<dbReference type="InterPro" id="IPR011009">
    <property type="entry name" value="Kinase-like_dom_sf"/>
</dbReference>
<dbReference type="CDD" id="cd00014">
    <property type="entry name" value="CH_SF"/>
    <property type="match status" value="1"/>
</dbReference>
<dbReference type="SMART" id="SM00033">
    <property type="entry name" value="CH"/>
    <property type="match status" value="1"/>
</dbReference>
<dbReference type="PROSITE" id="PS50021">
    <property type="entry name" value="CH"/>
    <property type="match status" value="1"/>
</dbReference>
<dbReference type="InterPro" id="IPR002219">
    <property type="entry name" value="PKC_DAG/PE"/>
</dbReference>
<dbReference type="GO" id="GO:0046872">
    <property type="term" value="F:metal ion binding"/>
    <property type="evidence" value="ECO:0007669"/>
    <property type="project" value="UniProtKB-KW"/>
</dbReference>
<feature type="compositionally biased region" description="Gly residues" evidence="10">
    <location>
        <begin position="919"/>
        <end position="928"/>
    </location>
</feature>
<feature type="region of interest" description="Disordered" evidence="10">
    <location>
        <begin position="1758"/>
        <end position="1808"/>
    </location>
</feature>
<dbReference type="FunFam" id="3.30.200.20:FF:000042">
    <property type="entry name" value="Aurora kinase A"/>
    <property type="match status" value="1"/>
</dbReference>
<dbReference type="PROSITE" id="PS50011">
    <property type="entry name" value="PROTEIN_KINASE_DOM"/>
    <property type="match status" value="1"/>
</dbReference>
<feature type="compositionally biased region" description="Low complexity" evidence="10">
    <location>
        <begin position="316"/>
        <end position="397"/>
    </location>
</feature>
<dbReference type="PANTHER" id="PTHR11584">
    <property type="entry name" value="SERINE/THREONINE PROTEIN KINASE"/>
    <property type="match status" value="1"/>
</dbReference>
<evidence type="ECO:0000256" key="1">
    <source>
        <dbReference type="ARBA" id="ARBA00006529"/>
    </source>
</evidence>
<dbReference type="Pfam" id="PF00130">
    <property type="entry name" value="C1_1"/>
    <property type="match status" value="1"/>
</dbReference>
<feature type="region of interest" description="Disordered" evidence="10">
    <location>
        <begin position="1"/>
        <end position="134"/>
    </location>
</feature>
<evidence type="ECO:0000259" key="12">
    <source>
        <dbReference type="PROSITE" id="PS50021"/>
    </source>
</evidence>
<keyword evidence="3" id="KW-0808">Transferase</keyword>
<dbReference type="PRINTS" id="PR00888">
    <property type="entry name" value="SM22CALPONIN"/>
</dbReference>
<dbReference type="Pfam" id="PF00069">
    <property type="entry name" value="Pkinase"/>
    <property type="match status" value="1"/>
</dbReference>
<dbReference type="Gene3D" id="1.10.510.10">
    <property type="entry name" value="Transferase(Phosphotransferase) domain 1"/>
    <property type="match status" value="1"/>
</dbReference>
<dbReference type="SMART" id="SM00220">
    <property type="entry name" value="S_TKc"/>
    <property type="match status" value="1"/>
</dbReference>
<keyword evidence="8 9" id="KW-0067">ATP-binding</keyword>
<feature type="region of interest" description="Disordered" evidence="10">
    <location>
        <begin position="222"/>
        <end position="452"/>
    </location>
</feature>
<evidence type="ECO:0000256" key="6">
    <source>
        <dbReference type="ARBA" id="ARBA00022777"/>
    </source>
</evidence>
<name>A0A9P5MRC3_9AGAM</name>
<feature type="binding site" evidence="9">
    <location>
        <position position="1358"/>
    </location>
    <ligand>
        <name>ATP</name>
        <dbReference type="ChEBI" id="CHEBI:30616"/>
    </ligand>
</feature>
<evidence type="ECO:0000313" key="14">
    <source>
        <dbReference type="EMBL" id="KAF8473708.1"/>
    </source>
</evidence>
<dbReference type="InterPro" id="IPR000719">
    <property type="entry name" value="Prot_kinase_dom"/>
</dbReference>
<protein>
    <submittedName>
        <fullName evidence="14">Pkinase-domain-containing protein</fullName>
    </submittedName>
</protein>
<feature type="domain" description="Calponin-homology (CH)" evidence="12">
    <location>
        <begin position="526"/>
        <end position="640"/>
    </location>
</feature>
<dbReference type="Pfam" id="PF00307">
    <property type="entry name" value="CH"/>
    <property type="match status" value="1"/>
</dbReference>
<feature type="region of interest" description="Disordered" evidence="10">
    <location>
        <begin position="1862"/>
        <end position="2009"/>
    </location>
</feature>
<reference evidence="14" key="2">
    <citation type="journal article" date="2020" name="Nat. Commun.">
        <title>Large-scale genome sequencing of mycorrhizal fungi provides insights into the early evolution of symbiotic traits.</title>
        <authorList>
            <person name="Miyauchi S."/>
            <person name="Kiss E."/>
            <person name="Kuo A."/>
            <person name="Drula E."/>
            <person name="Kohler A."/>
            <person name="Sanchez-Garcia M."/>
            <person name="Morin E."/>
            <person name="Andreopoulos B."/>
            <person name="Barry K.W."/>
            <person name="Bonito G."/>
            <person name="Buee M."/>
            <person name="Carver A."/>
            <person name="Chen C."/>
            <person name="Cichocki N."/>
            <person name="Clum A."/>
            <person name="Culley D."/>
            <person name="Crous P.W."/>
            <person name="Fauchery L."/>
            <person name="Girlanda M."/>
            <person name="Hayes R.D."/>
            <person name="Keri Z."/>
            <person name="LaButti K."/>
            <person name="Lipzen A."/>
            <person name="Lombard V."/>
            <person name="Magnuson J."/>
            <person name="Maillard F."/>
            <person name="Murat C."/>
            <person name="Nolan M."/>
            <person name="Ohm R.A."/>
            <person name="Pangilinan J."/>
            <person name="Pereira M.F."/>
            <person name="Perotto S."/>
            <person name="Peter M."/>
            <person name="Pfister S."/>
            <person name="Riley R."/>
            <person name="Sitrit Y."/>
            <person name="Stielow J.B."/>
            <person name="Szollosi G."/>
            <person name="Zifcakova L."/>
            <person name="Stursova M."/>
            <person name="Spatafora J.W."/>
            <person name="Tedersoo L."/>
            <person name="Vaario L.M."/>
            <person name="Yamada A."/>
            <person name="Yan M."/>
            <person name="Wang P."/>
            <person name="Xu J."/>
            <person name="Bruns T."/>
            <person name="Baldrian P."/>
            <person name="Vilgalys R."/>
            <person name="Dunand C."/>
            <person name="Henrissat B."/>
            <person name="Grigoriev I.V."/>
            <person name="Hibbett D."/>
            <person name="Nagy L.G."/>
            <person name="Martin F.M."/>
        </authorList>
    </citation>
    <scope>NUCLEOTIDE SEQUENCE</scope>
    <source>
        <strain evidence="14">Prilba</strain>
    </source>
</reference>
<feature type="compositionally biased region" description="Low complexity" evidence="10">
    <location>
        <begin position="417"/>
        <end position="439"/>
    </location>
</feature>
<feature type="compositionally biased region" description="Polar residues" evidence="10">
    <location>
        <begin position="1"/>
        <end position="10"/>
    </location>
</feature>
<dbReference type="GO" id="GO:0004674">
    <property type="term" value="F:protein serine/threonine kinase activity"/>
    <property type="evidence" value="ECO:0007669"/>
    <property type="project" value="UniProtKB-KW"/>
</dbReference>
<dbReference type="InterPro" id="IPR001715">
    <property type="entry name" value="CH_dom"/>
</dbReference>
<feature type="compositionally biased region" description="Polar residues" evidence="10">
    <location>
        <begin position="56"/>
        <end position="78"/>
    </location>
</feature>
<keyword evidence="4" id="KW-0479">Metal-binding</keyword>
<dbReference type="PROSITE" id="PS00479">
    <property type="entry name" value="ZF_DAG_PE_1"/>
    <property type="match status" value="1"/>
</dbReference>
<feature type="region of interest" description="Disordered" evidence="10">
    <location>
        <begin position="754"/>
        <end position="808"/>
    </location>
</feature>
<feature type="region of interest" description="Disordered" evidence="10">
    <location>
        <begin position="164"/>
        <end position="202"/>
    </location>
</feature>
<keyword evidence="6" id="KW-0418">Kinase</keyword>
<feature type="compositionally biased region" description="Low complexity" evidence="10">
    <location>
        <begin position="231"/>
        <end position="254"/>
    </location>
</feature>
<accession>A0A9P5MRC3</accession>
<feature type="compositionally biased region" description="Basic and acidic residues" evidence="10">
    <location>
        <begin position="121"/>
        <end position="134"/>
    </location>
</feature>
<feature type="compositionally biased region" description="Basic and acidic residues" evidence="10">
    <location>
        <begin position="190"/>
        <end position="202"/>
    </location>
</feature>
<dbReference type="PROSITE" id="PS00108">
    <property type="entry name" value="PROTEIN_KINASE_ST"/>
    <property type="match status" value="1"/>
</dbReference>
<feature type="compositionally biased region" description="Polar residues" evidence="10">
    <location>
        <begin position="1892"/>
        <end position="1904"/>
    </location>
</feature>
<feature type="compositionally biased region" description="Low complexity" evidence="10">
    <location>
        <begin position="710"/>
        <end position="719"/>
    </location>
</feature>
<dbReference type="SMART" id="SM00109">
    <property type="entry name" value="C1"/>
    <property type="match status" value="1"/>
</dbReference>
<feature type="compositionally biased region" description="Low complexity" evidence="10">
    <location>
        <begin position="31"/>
        <end position="55"/>
    </location>
</feature>
<evidence type="ECO:0000259" key="11">
    <source>
        <dbReference type="PROSITE" id="PS50011"/>
    </source>
</evidence>
<dbReference type="PROSITE" id="PS00107">
    <property type="entry name" value="PROTEIN_KINASE_ATP"/>
    <property type="match status" value="1"/>
</dbReference>
<feature type="region of interest" description="Disordered" evidence="10">
    <location>
        <begin position="667"/>
        <end position="741"/>
    </location>
</feature>
<feature type="compositionally biased region" description="Polar residues" evidence="10">
    <location>
        <begin position="1972"/>
        <end position="2009"/>
    </location>
</feature>
<organism evidence="14 15">
    <name type="scientific">Russula ochroleuca</name>
    <dbReference type="NCBI Taxonomy" id="152965"/>
    <lineage>
        <taxon>Eukaryota</taxon>
        <taxon>Fungi</taxon>
        <taxon>Dikarya</taxon>
        <taxon>Basidiomycota</taxon>
        <taxon>Agaricomycotina</taxon>
        <taxon>Agaricomycetes</taxon>
        <taxon>Russulales</taxon>
        <taxon>Russulaceae</taxon>
        <taxon>Russula</taxon>
    </lineage>
</organism>
<feature type="compositionally biased region" description="Low complexity" evidence="10">
    <location>
        <begin position="1941"/>
        <end position="1971"/>
    </location>
</feature>
<dbReference type="InterPro" id="IPR003096">
    <property type="entry name" value="SM22_calponin"/>
</dbReference>
<feature type="compositionally biased region" description="Polar residues" evidence="10">
    <location>
        <begin position="260"/>
        <end position="272"/>
    </location>
</feature>
<feature type="compositionally biased region" description="Pro residues" evidence="10">
    <location>
        <begin position="1926"/>
        <end position="1940"/>
    </location>
</feature>
<reference evidence="14" key="1">
    <citation type="submission" date="2019-10" db="EMBL/GenBank/DDBJ databases">
        <authorList>
            <consortium name="DOE Joint Genome Institute"/>
            <person name="Kuo A."/>
            <person name="Miyauchi S."/>
            <person name="Kiss E."/>
            <person name="Drula E."/>
            <person name="Kohler A."/>
            <person name="Sanchez-Garcia M."/>
            <person name="Andreopoulos B."/>
            <person name="Barry K.W."/>
            <person name="Bonito G."/>
            <person name="Buee M."/>
            <person name="Carver A."/>
            <person name="Chen C."/>
            <person name="Cichocki N."/>
            <person name="Clum A."/>
            <person name="Culley D."/>
            <person name="Crous P.W."/>
            <person name="Fauchery L."/>
            <person name="Girlanda M."/>
            <person name="Hayes R."/>
            <person name="Keri Z."/>
            <person name="LaButti K."/>
            <person name="Lipzen A."/>
            <person name="Lombard V."/>
            <person name="Magnuson J."/>
            <person name="Maillard F."/>
            <person name="Morin E."/>
            <person name="Murat C."/>
            <person name="Nolan M."/>
            <person name="Ohm R."/>
            <person name="Pangilinan J."/>
            <person name="Pereira M."/>
            <person name="Perotto S."/>
            <person name="Peter M."/>
            <person name="Riley R."/>
            <person name="Sitrit Y."/>
            <person name="Stielow B."/>
            <person name="Szollosi G."/>
            <person name="Zifcakova L."/>
            <person name="Stursova M."/>
            <person name="Spatafora J.W."/>
            <person name="Tedersoo L."/>
            <person name="Vaario L.-M."/>
            <person name="Yamada A."/>
            <person name="Yan M."/>
            <person name="Wang P."/>
            <person name="Xu J."/>
            <person name="Bruns T."/>
            <person name="Baldrian P."/>
            <person name="Vilgalys R."/>
            <person name="Henrissat B."/>
            <person name="Grigoriev I.V."/>
            <person name="Hibbett D."/>
            <person name="Nagy L.G."/>
            <person name="Martin F.M."/>
        </authorList>
    </citation>
    <scope>NUCLEOTIDE SEQUENCE</scope>
    <source>
        <strain evidence="14">Prilba</strain>
    </source>
</reference>
<evidence type="ECO:0000259" key="13">
    <source>
        <dbReference type="PROSITE" id="PS50081"/>
    </source>
</evidence>
<evidence type="ECO:0000256" key="3">
    <source>
        <dbReference type="ARBA" id="ARBA00022679"/>
    </source>
</evidence>
<keyword evidence="5 9" id="KW-0547">Nucleotide-binding</keyword>